<accession>A0A914HX01</accession>
<proteinExistence type="inferred from homology"/>
<dbReference type="FunFam" id="3.80.10.10:FF:000031">
    <property type="entry name" value="leucine-rich repeat protein SHOC-2"/>
    <property type="match status" value="1"/>
</dbReference>
<dbReference type="PROSITE" id="PS51450">
    <property type="entry name" value="LRR"/>
    <property type="match status" value="6"/>
</dbReference>
<name>A0A914HX01_GLORO</name>
<feature type="compositionally biased region" description="Low complexity" evidence="5">
    <location>
        <begin position="135"/>
        <end position="151"/>
    </location>
</feature>
<dbReference type="Pfam" id="PF23598">
    <property type="entry name" value="LRR_14"/>
    <property type="match status" value="2"/>
</dbReference>
<comment type="similarity">
    <text evidence="4">Belongs to the SHOC2 family.</text>
</comment>
<feature type="compositionally biased region" description="Basic residues" evidence="5">
    <location>
        <begin position="109"/>
        <end position="124"/>
    </location>
</feature>
<evidence type="ECO:0000256" key="4">
    <source>
        <dbReference type="ARBA" id="ARBA00023786"/>
    </source>
</evidence>
<dbReference type="InterPro" id="IPR001611">
    <property type="entry name" value="Leu-rich_rpt"/>
</dbReference>
<dbReference type="FunFam" id="3.80.10.10:FF:000281">
    <property type="entry name" value="Leucine-rich repeat protein soc-2"/>
    <property type="match status" value="1"/>
</dbReference>
<evidence type="ECO:0000259" key="6">
    <source>
        <dbReference type="Pfam" id="PF23598"/>
    </source>
</evidence>
<reference evidence="8" key="1">
    <citation type="submission" date="2022-11" db="UniProtKB">
        <authorList>
            <consortium name="WormBaseParasite"/>
        </authorList>
    </citation>
    <scope>IDENTIFICATION</scope>
</reference>
<evidence type="ECO:0000256" key="3">
    <source>
        <dbReference type="ARBA" id="ARBA00022737"/>
    </source>
</evidence>
<dbReference type="Proteomes" id="UP000887572">
    <property type="component" value="Unplaced"/>
</dbReference>
<dbReference type="Pfam" id="PF13855">
    <property type="entry name" value="LRR_8"/>
    <property type="match status" value="2"/>
</dbReference>
<dbReference type="SMART" id="SM00365">
    <property type="entry name" value="LRR_SD22"/>
    <property type="match status" value="7"/>
</dbReference>
<evidence type="ECO:0000256" key="1">
    <source>
        <dbReference type="ARBA" id="ARBA00004167"/>
    </source>
</evidence>
<feature type="region of interest" description="Disordered" evidence="5">
    <location>
        <begin position="212"/>
        <end position="242"/>
    </location>
</feature>
<dbReference type="InterPro" id="IPR032675">
    <property type="entry name" value="LRR_dom_sf"/>
</dbReference>
<feature type="domain" description="Disease resistance R13L4/SHOC-2-like LRR" evidence="6">
    <location>
        <begin position="327"/>
        <end position="386"/>
    </location>
</feature>
<dbReference type="InterPro" id="IPR003591">
    <property type="entry name" value="Leu-rich_rpt_typical-subtyp"/>
</dbReference>
<evidence type="ECO:0000313" key="8">
    <source>
        <dbReference type="WBParaSite" id="Gr19_v10_g5252.t3"/>
    </source>
</evidence>
<evidence type="ECO:0000256" key="5">
    <source>
        <dbReference type="SAM" id="MobiDB-lite"/>
    </source>
</evidence>
<dbReference type="InterPro" id="IPR050647">
    <property type="entry name" value="Plant_LRR-RLKs"/>
</dbReference>
<keyword evidence="3" id="KW-0677">Repeat</keyword>
<protein>
    <recommendedName>
        <fullName evidence="6">Disease resistance R13L4/SHOC-2-like LRR domain-containing protein</fullName>
    </recommendedName>
</protein>
<evidence type="ECO:0000313" key="7">
    <source>
        <dbReference type="Proteomes" id="UP000887572"/>
    </source>
</evidence>
<dbReference type="PANTHER" id="PTHR48056">
    <property type="entry name" value="LRR RECEPTOR-LIKE SERINE/THREONINE-PROTEIN KINASE-RELATED"/>
    <property type="match status" value="1"/>
</dbReference>
<keyword evidence="7" id="KW-1185">Reference proteome</keyword>
<dbReference type="SUPFAM" id="SSF52058">
    <property type="entry name" value="L domain-like"/>
    <property type="match status" value="2"/>
</dbReference>
<dbReference type="Gene3D" id="3.80.10.10">
    <property type="entry name" value="Ribonuclease Inhibitor"/>
    <property type="match status" value="4"/>
</dbReference>
<evidence type="ECO:0000256" key="2">
    <source>
        <dbReference type="ARBA" id="ARBA00022614"/>
    </source>
</evidence>
<feature type="domain" description="Disease resistance R13L4/SHOC-2-like LRR" evidence="6">
    <location>
        <begin position="586"/>
        <end position="663"/>
    </location>
</feature>
<organism evidence="7 8">
    <name type="scientific">Globodera rostochiensis</name>
    <name type="common">Golden nematode worm</name>
    <name type="synonym">Heterodera rostochiensis</name>
    <dbReference type="NCBI Taxonomy" id="31243"/>
    <lineage>
        <taxon>Eukaryota</taxon>
        <taxon>Metazoa</taxon>
        <taxon>Ecdysozoa</taxon>
        <taxon>Nematoda</taxon>
        <taxon>Chromadorea</taxon>
        <taxon>Rhabditida</taxon>
        <taxon>Tylenchina</taxon>
        <taxon>Tylenchomorpha</taxon>
        <taxon>Tylenchoidea</taxon>
        <taxon>Heteroderidae</taxon>
        <taxon>Heteroderinae</taxon>
        <taxon>Globodera</taxon>
    </lineage>
</organism>
<dbReference type="InterPro" id="IPR055414">
    <property type="entry name" value="LRR_R13L4/SHOC2-like"/>
</dbReference>
<dbReference type="SMART" id="SM00364">
    <property type="entry name" value="LRR_BAC"/>
    <property type="match status" value="11"/>
</dbReference>
<dbReference type="PANTHER" id="PTHR48056:SF57">
    <property type="entry name" value="LEUCINE-RICH REPEAT-CONTAINING N-TERMINAL PLANT-TYPE DOMAIN-CONTAINING PROTEIN"/>
    <property type="match status" value="1"/>
</dbReference>
<sequence>MDESEGQEFVMAFSGGDARGRHCCRGLLLLSYINPFSHTNESPKGRRFKLDVISQRQKQLNGTTEKLFSSKQQITNNASSNQHEKLTISGDVDSTTRQKCPNLADQQQRHHNHRHNHHQKKNRRLSRELQQERCSSSSSVISTSTNSSVVSFEPKNDDRREYFLPADKFALCFQKALLVGRKLDDKIRLGNSMEKKSENGGMEQTLEFRPQHNNCDGGSALAGGTAKGGESGQRSKSPGGHIINKISNFARGKYRNSLSERQSNAVGSEEKVRKDINRELIRCKEAGEARLDLNSSELVSIPTSIQTLTQLTELFVYKNKLTSLPSELGQLVNLRILGLSENNLSTLPESLSSLKKLETLDLRHNKINEEIPPVVFQMESLETLWLRYNKIKSVSAEIRRLRRLKMMDLRENKITELPATIAELQCLSILLLSSNQLKRIPDEIGQCVQLTQLDLQHNELESLPESIGSLVALKRLGIRYNHLLELPSTLAQCTLLDEFVVESNKLQALPDGILNALPSLKSINLSRNQLSAIPQGGFEQTVSVNVEHNSISKENELTAFPLDFGTWVTITELNVSNNEIHELPLDIDKLINLEVLVLSTNRLKKLPTQIGSLRRLRELDLEENELEAIPSEIGFLTALTKLWIQSNQLTSLPRTIGNLSNLVDFRVGENLLTFIPEEIGHLENLKSLYLNDNPNLHSLPFELVLCSSLEIMSIERCPLSQIPSDIIEGGPSLVIQYLKMHGPYRGTTKDSPLNQQGYSKSQIVSFDRRDKDQRFFFSNKCTDDNADILLRVMGCASNEEVRRFYCYSFNSVDAFHVPYGELLKVVPNVMYYLFVSINLDTHGYSPEMDSTLCLPTFSLSFNRWQRALKCKFNKIRRAPWHNFPAPRAANTFPRYTIRANNPPPFYVIYEDHGYEFLAYVNRIRFNNFFASASLPMISDSKNLLHGYFPLGEEGITLPEDEQVQGCGIPVWVKYLQEKANPKNPVRIRLEGQSFRARFNEAKNRYEIQKVEKVIKECLFDTVKLAHEEDEFACRYGAVKMVTLMGVLLRSSACLLNSRRVNGSEECNILA</sequence>
<comment type="subcellular location">
    <subcellularLocation>
        <location evidence="1">Membrane</location>
        <topology evidence="1">Single-pass membrane protein</topology>
    </subcellularLocation>
</comment>
<dbReference type="GO" id="GO:0016020">
    <property type="term" value="C:membrane"/>
    <property type="evidence" value="ECO:0007669"/>
    <property type="project" value="UniProtKB-SubCell"/>
</dbReference>
<feature type="region of interest" description="Disordered" evidence="5">
    <location>
        <begin position="74"/>
        <end position="152"/>
    </location>
</feature>
<keyword evidence="2" id="KW-0433">Leucine-rich repeat</keyword>
<dbReference type="SMART" id="SM00369">
    <property type="entry name" value="LRR_TYP"/>
    <property type="match status" value="15"/>
</dbReference>
<dbReference type="AlphaFoldDB" id="A0A914HX01"/>
<dbReference type="WBParaSite" id="Gr19_v10_g5252.t3">
    <property type="protein sequence ID" value="Gr19_v10_g5252.t3"/>
    <property type="gene ID" value="Gr19_v10_g5252"/>
</dbReference>